<evidence type="ECO:0000256" key="6">
    <source>
        <dbReference type="PIRSR" id="PIRSR604254-1"/>
    </source>
</evidence>
<organism evidence="9 10">
    <name type="scientific">Ostreobium quekettii</name>
    <dbReference type="NCBI Taxonomy" id="121088"/>
    <lineage>
        <taxon>Eukaryota</taxon>
        <taxon>Viridiplantae</taxon>
        <taxon>Chlorophyta</taxon>
        <taxon>core chlorophytes</taxon>
        <taxon>Ulvophyceae</taxon>
        <taxon>TCBD clade</taxon>
        <taxon>Bryopsidales</taxon>
        <taxon>Ostreobineae</taxon>
        <taxon>Ostreobiaceae</taxon>
        <taxon>Ostreobium</taxon>
    </lineage>
</organism>
<evidence type="ECO:0000256" key="3">
    <source>
        <dbReference type="ARBA" id="ARBA00022692"/>
    </source>
</evidence>
<protein>
    <recommendedName>
        <fullName evidence="11">Progestin and adipoQ receptor family member 4</fullName>
    </recommendedName>
</protein>
<keyword evidence="6" id="KW-0479">Metal-binding</keyword>
<evidence type="ECO:0000256" key="4">
    <source>
        <dbReference type="ARBA" id="ARBA00022989"/>
    </source>
</evidence>
<dbReference type="AlphaFoldDB" id="A0A8S1JE41"/>
<name>A0A8S1JE41_9CHLO</name>
<dbReference type="OrthoDB" id="529367at2759"/>
<keyword evidence="5 8" id="KW-0472">Membrane</keyword>
<keyword evidence="3 8" id="KW-0812">Transmembrane</keyword>
<gene>
    <name evidence="9" type="ORF">OSTQU699_LOCUS7354</name>
</gene>
<feature type="transmembrane region" description="Helical" evidence="8">
    <location>
        <begin position="162"/>
        <end position="183"/>
    </location>
</feature>
<reference evidence="9" key="1">
    <citation type="submission" date="2020-12" db="EMBL/GenBank/DDBJ databases">
        <authorList>
            <person name="Iha C."/>
        </authorList>
    </citation>
    <scope>NUCLEOTIDE SEQUENCE</scope>
</reference>
<evidence type="ECO:0000256" key="5">
    <source>
        <dbReference type="ARBA" id="ARBA00023136"/>
    </source>
</evidence>
<dbReference type="EMBL" id="CAJHUC010001682">
    <property type="protein sequence ID" value="CAD7701997.1"/>
    <property type="molecule type" value="Genomic_DNA"/>
</dbReference>
<comment type="similarity">
    <text evidence="2">Belongs to the ADIPOR family.</text>
</comment>
<dbReference type="Pfam" id="PF03006">
    <property type="entry name" value="HlyIII"/>
    <property type="match status" value="1"/>
</dbReference>
<comment type="caution">
    <text evidence="9">The sequence shown here is derived from an EMBL/GenBank/DDBJ whole genome shotgun (WGS) entry which is preliminary data.</text>
</comment>
<feature type="region of interest" description="Disordered" evidence="7">
    <location>
        <begin position="28"/>
        <end position="56"/>
    </location>
</feature>
<keyword evidence="6" id="KW-0862">Zinc</keyword>
<dbReference type="PANTHER" id="PTHR20855">
    <property type="entry name" value="ADIPOR/PROGESTIN RECEPTOR-RELATED"/>
    <property type="match status" value="1"/>
</dbReference>
<dbReference type="Proteomes" id="UP000708148">
    <property type="component" value="Unassembled WGS sequence"/>
</dbReference>
<evidence type="ECO:0008006" key="11">
    <source>
        <dbReference type="Google" id="ProtNLM"/>
    </source>
</evidence>
<evidence type="ECO:0000256" key="7">
    <source>
        <dbReference type="SAM" id="MobiDB-lite"/>
    </source>
</evidence>
<keyword evidence="10" id="KW-1185">Reference proteome</keyword>
<dbReference type="GO" id="GO:0038023">
    <property type="term" value="F:signaling receptor activity"/>
    <property type="evidence" value="ECO:0007669"/>
    <property type="project" value="TreeGrafter"/>
</dbReference>
<evidence type="ECO:0000256" key="1">
    <source>
        <dbReference type="ARBA" id="ARBA00004141"/>
    </source>
</evidence>
<dbReference type="GO" id="GO:0046872">
    <property type="term" value="F:metal ion binding"/>
    <property type="evidence" value="ECO:0007669"/>
    <property type="project" value="UniProtKB-KW"/>
</dbReference>
<keyword evidence="4 8" id="KW-1133">Transmembrane helix</keyword>
<dbReference type="GO" id="GO:0009744">
    <property type="term" value="P:response to sucrose"/>
    <property type="evidence" value="ECO:0007669"/>
    <property type="project" value="UniProtKB-ARBA"/>
</dbReference>
<evidence type="ECO:0000256" key="8">
    <source>
        <dbReference type="SAM" id="Phobius"/>
    </source>
</evidence>
<comment type="subcellular location">
    <subcellularLocation>
        <location evidence="1">Membrane</location>
        <topology evidence="1">Multi-pass membrane protein</topology>
    </subcellularLocation>
</comment>
<dbReference type="GO" id="GO:0016020">
    <property type="term" value="C:membrane"/>
    <property type="evidence" value="ECO:0007669"/>
    <property type="project" value="UniProtKB-SubCell"/>
</dbReference>
<evidence type="ECO:0000256" key="2">
    <source>
        <dbReference type="ARBA" id="ARBA00007018"/>
    </source>
</evidence>
<feature type="transmembrane region" description="Helical" evidence="8">
    <location>
        <begin position="195"/>
        <end position="216"/>
    </location>
</feature>
<accession>A0A8S1JE41</accession>
<evidence type="ECO:0000313" key="9">
    <source>
        <dbReference type="EMBL" id="CAD7701997.1"/>
    </source>
</evidence>
<sequence length="329" mass="35912">MPSAAQETVIADSLDGVDLHNYKIQQASSPQDVLRQRRGRNAAGRPAAQEEDGGARRGPGVVFWEDAPQVLKFNRFIRSGYRAGYSYPQCLASLWGLHNETGNIWTHLLPAVALAMVALGGLERPWAHAGVAYAVTTGSIVGCFVLSVCYHCFMGCHRDYKTWLTLDVCGVYLALLGSQWIAVEWGFPCHPALRLWGNAIYYALGIPGLALSCLAGSPLRRGLPMLLMTAVRVCLLILRWAIAQGSAVAMRHYWAMEALVFVGGVVNVCRWPERWQPAPGPRKAALLDHWGNSHQIMHVCVAAGMLLVHRALGEDAGEAFRAGVECAAR</sequence>
<dbReference type="InterPro" id="IPR004254">
    <property type="entry name" value="AdipoR/HlyIII-related"/>
</dbReference>
<evidence type="ECO:0000313" key="10">
    <source>
        <dbReference type="Proteomes" id="UP000708148"/>
    </source>
</evidence>
<proteinExistence type="inferred from homology"/>
<dbReference type="PANTHER" id="PTHR20855:SF52">
    <property type="entry name" value="ADIPONECTIN RECEPTOR PROTEIN"/>
    <property type="match status" value="1"/>
</dbReference>
<feature type="transmembrane region" description="Helical" evidence="8">
    <location>
        <begin position="223"/>
        <end position="242"/>
    </location>
</feature>
<feature type="binding site" evidence="6">
    <location>
        <position position="151"/>
    </location>
    <ligand>
        <name>Zn(2+)</name>
        <dbReference type="ChEBI" id="CHEBI:29105"/>
    </ligand>
</feature>
<feature type="transmembrane region" description="Helical" evidence="8">
    <location>
        <begin position="128"/>
        <end position="150"/>
    </location>
</feature>
<feature type="binding site" evidence="6">
    <location>
        <position position="298"/>
    </location>
    <ligand>
        <name>Zn(2+)</name>
        <dbReference type="ChEBI" id="CHEBI:29105"/>
    </ligand>
</feature>
<feature type="binding site" evidence="6">
    <location>
        <position position="294"/>
    </location>
    <ligand>
        <name>Zn(2+)</name>
        <dbReference type="ChEBI" id="CHEBI:29105"/>
    </ligand>
</feature>